<evidence type="ECO:0000256" key="2">
    <source>
        <dbReference type="ARBA" id="ARBA00023274"/>
    </source>
</evidence>
<comment type="similarity">
    <text evidence="3">Belongs to the bacterial ribosomal protein bS16 family.</text>
</comment>
<dbReference type="EMBL" id="PFOB01000026">
    <property type="protein sequence ID" value="PIZ63327.1"/>
    <property type="molecule type" value="Genomic_DNA"/>
</dbReference>
<accession>A0A2M7TZT8</accession>
<dbReference type="InterPro" id="IPR023803">
    <property type="entry name" value="Ribosomal_bS16_dom_sf"/>
</dbReference>
<dbReference type="GO" id="GO:0003735">
    <property type="term" value="F:structural constituent of ribosome"/>
    <property type="evidence" value="ECO:0007669"/>
    <property type="project" value="InterPro"/>
</dbReference>
<reference evidence="5" key="1">
    <citation type="submission" date="2017-09" db="EMBL/GenBank/DDBJ databases">
        <title>Depth-based differentiation of microbial function through sediment-hosted aquifers and enrichment of novel symbionts in the deep terrestrial subsurface.</title>
        <authorList>
            <person name="Probst A.J."/>
            <person name="Ladd B."/>
            <person name="Jarett J.K."/>
            <person name="Geller-Mcgrath D.E."/>
            <person name="Sieber C.M.K."/>
            <person name="Emerson J.B."/>
            <person name="Anantharaman K."/>
            <person name="Thomas B.C."/>
            <person name="Malmstrom R."/>
            <person name="Stieglmeier M."/>
            <person name="Klingl A."/>
            <person name="Woyke T."/>
            <person name="Ryan C.M."/>
            <person name="Banfield J.F."/>
        </authorList>
    </citation>
    <scope>NUCLEOTIDE SEQUENCE [LARGE SCALE GENOMIC DNA]</scope>
</reference>
<evidence type="ECO:0000256" key="3">
    <source>
        <dbReference type="HAMAP-Rule" id="MF_00385"/>
    </source>
</evidence>
<dbReference type="Proteomes" id="UP000228503">
    <property type="component" value="Unassembled WGS sequence"/>
</dbReference>
<dbReference type="PANTHER" id="PTHR12919">
    <property type="entry name" value="30S RIBOSOMAL PROTEIN S16"/>
    <property type="match status" value="1"/>
</dbReference>
<dbReference type="NCBIfam" id="TIGR00002">
    <property type="entry name" value="S16"/>
    <property type="match status" value="1"/>
</dbReference>
<comment type="caution">
    <text evidence="4">The sequence shown here is derived from an EMBL/GenBank/DDBJ whole genome shotgun (WGS) entry which is preliminary data.</text>
</comment>
<protein>
    <recommendedName>
        <fullName evidence="3">Small ribosomal subunit protein bS16</fullName>
    </recommendedName>
</protein>
<keyword evidence="1 3" id="KW-0689">Ribosomal protein</keyword>
<dbReference type="Gene3D" id="3.30.1320.10">
    <property type="match status" value="1"/>
</dbReference>
<name>A0A2M7TZT8_9BACT</name>
<dbReference type="PANTHER" id="PTHR12919:SF20">
    <property type="entry name" value="SMALL RIBOSOMAL SUBUNIT PROTEIN BS16M"/>
    <property type="match status" value="1"/>
</dbReference>
<dbReference type="SUPFAM" id="SSF54565">
    <property type="entry name" value="Ribosomal protein S16"/>
    <property type="match status" value="1"/>
</dbReference>
<proteinExistence type="inferred from homology"/>
<evidence type="ECO:0000313" key="4">
    <source>
        <dbReference type="EMBL" id="PIZ63327.1"/>
    </source>
</evidence>
<evidence type="ECO:0000256" key="1">
    <source>
        <dbReference type="ARBA" id="ARBA00022980"/>
    </source>
</evidence>
<gene>
    <name evidence="3" type="primary">rpsP</name>
    <name evidence="4" type="ORF">COY16_02285</name>
</gene>
<sequence>MAVTLRLMRFGKRKQPFYRIVALDKRKKRDGAYIENIGTYNPFLEDKNIDIVKERFEYWQQKGAQISEGLKRLLSNPKRIDFK</sequence>
<dbReference type="AlphaFoldDB" id="A0A2M7TZT8"/>
<dbReference type="GO" id="GO:0005737">
    <property type="term" value="C:cytoplasm"/>
    <property type="evidence" value="ECO:0007669"/>
    <property type="project" value="UniProtKB-ARBA"/>
</dbReference>
<evidence type="ECO:0000313" key="5">
    <source>
        <dbReference type="Proteomes" id="UP000228503"/>
    </source>
</evidence>
<dbReference type="InterPro" id="IPR000307">
    <property type="entry name" value="Ribosomal_bS16"/>
</dbReference>
<organism evidence="4 5">
    <name type="scientific">Candidatus Roizmanbacteria bacterium CG_4_10_14_0_2_um_filter_39_13</name>
    <dbReference type="NCBI Taxonomy" id="1974825"/>
    <lineage>
        <taxon>Bacteria</taxon>
        <taxon>Candidatus Roizmaniibacteriota</taxon>
    </lineage>
</organism>
<dbReference type="GO" id="GO:0015935">
    <property type="term" value="C:small ribosomal subunit"/>
    <property type="evidence" value="ECO:0007669"/>
    <property type="project" value="TreeGrafter"/>
</dbReference>
<dbReference type="HAMAP" id="MF_00385">
    <property type="entry name" value="Ribosomal_bS16"/>
    <property type="match status" value="1"/>
</dbReference>
<dbReference type="GO" id="GO:0006412">
    <property type="term" value="P:translation"/>
    <property type="evidence" value="ECO:0007669"/>
    <property type="project" value="UniProtKB-UniRule"/>
</dbReference>
<keyword evidence="2 3" id="KW-0687">Ribonucleoprotein</keyword>
<dbReference type="Pfam" id="PF00886">
    <property type="entry name" value="Ribosomal_S16"/>
    <property type="match status" value="1"/>
</dbReference>